<organism evidence="2 3">
    <name type="scientific">Haloarcula pellucida</name>
    <dbReference type="NCBI Taxonomy" id="1427151"/>
    <lineage>
        <taxon>Archaea</taxon>
        <taxon>Methanobacteriati</taxon>
        <taxon>Methanobacteriota</taxon>
        <taxon>Stenosarchaea group</taxon>
        <taxon>Halobacteria</taxon>
        <taxon>Halobacteriales</taxon>
        <taxon>Haloarculaceae</taxon>
        <taxon>Haloarcula</taxon>
    </lineage>
</organism>
<feature type="region of interest" description="Disordered" evidence="1">
    <location>
        <begin position="44"/>
        <end position="63"/>
    </location>
</feature>
<protein>
    <submittedName>
        <fullName evidence="2">Uncharacterized protein</fullName>
    </submittedName>
</protein>
<dbReference type="Proteomes" id="UP000605784">
    <property type="component" value="Unassembled WGS sequence"/>
</dbReference>
<reference evidence="2" key="2">
    <citation type="submission" date="2020-09" db="EMBL/GenBank/DDBJ databases">
        <authorList>
            <person name="Sun Q."/>
            <person name="Ohkuma M."/>
        </authorList>
    </citation>
    <scope>NUCLEOTIDE SEQUENCE</scope>
    <source>
        <strain evidence="2">JCM 17820</strain>
    </source>
</reference>
<comment type="caution">
    <text evidence="2">The sequence shown here is derived from an EMBL/GenBank/DDBJ whole genome shotgun (WGS) entry which is preliminary data.</text>
</comment>
<evidence type="ECO:0000256" key="1">
    <source>
        <dbReference type="SAM" id="MobiDB-lite"/>
    </source>
</evidence>
<keyword evidence="3" id="KW-1185">Reference proteome</keyword>
<reference evidence="2" key="1">
    <citation type="journal article" date="2014" name="Int. J. Syst. Evol. Microbiol.">
        <title>Complete genome sequence of Corynebacterium casei LMG S-19264T (=DSM 44701T), isolated from a smear-ripened cheese.</title>
        <authorList>
            <consortium name="US DOE Joint Genome Institute (JGI-PGF)"/>
            <person name="Walter F."/>
            <person name="Albersmeier A."/>
            <person name="Kalinowski J."/>
            <person name="Ruckert C."/>
        </authorList>
    </citation>
    <scope>NUCLEOTIDE SEQUENCE</scope>
    <source>
        <strain evidence="2">JCM 17820</strain>
    </source>
</reference>
<evidence type="ECO:0000313" key="3">
    <source>
        <dbReference type="Proteomes" id="UP000605784"/>
    </source>
</evidence>
<gene>
    <name evidence="2" type="ORF">GCM10009030_39200</name>
</gene>
<accession>A0A830GT40</accession>
<feature type="compositionally biased region" description="Acidic residues" evidence="1">
    <location>
        <begin position="46"/>
        <end position="63"/>
    </location>
</feature>
<evidence type="ECO:0000313" key="2">
    <source>
        <dbReference type="EMBL" id="GGO03497.1"/>
    </source>
</evidence>
<dbReference type="AlphaFoldDB" id="A0A830GT40"/>
<dbReference type="RefSeq" id="WP_189002010.1">
    <property type="nucleotide sequence ID" value="NZ_BMOU01000008.1"/>
</dbReference>
<sequence>MPEIPGPSDDLSPEQQRAWLQGAATVAQLQSDQWAILAKQYREAAESLEDAGDADDEAEDDDHCPDCGADALVDGLGGEVCTECDYGPN</sequence>
<dbReference type="EMBL" id="BMOU01000008">
    <property type="protein sequence ID" value="GGO03497.1"/>
    <property type="molecule type" value="Genomic_DNA"/>
</dbReference>
<name>A0A830GT40_9EURY</name>
<proteinExistence type="predicted"/>